<dbReference type="SUPFAM" id="SSF48264">
    <property type="entry name" value="Cytochrome P450"/>
    <property type="match status" value="1"/>
</dbReference>
<dbReference type="PANTHER" id="PTHR47950:SF49">
    <property type="entry name" value="CYTOCHROME P450"/>
    <property type="match status" value="1"/>
</dbReference>
<evidence type="ECO:0008006" key="13">
    <source>
        <dbReference type="Google" id="ProtNLM"/>
    </source>
</evidence>
<keyword evidence="7" id="KW-0408">Iron</keyword>
<accession>A0A8X8WX99</accession>
<sequence length="335" mass="37537">MVASLFLVFSLAFIAAWALGLLSRRGHGGNLPPGPRPLPIVGNIFQLRGNPLKSLADLAKTYGPLMSLRFGTQLVVVVSSPEVAMEVLHKQGHTFSSRSLPAAVNIYGFNKALWTMMPADSAPWKRFRKMGKEKLFSNEALHQTEWQRQEALQRLAKHVRGFSERGEVMNVGAATFTTMTDLVLSTLFSIHLTDYTSPDSAMTKEFKENVNAFSRYIGIPNVSDFFPILAPLDLQGIRRKIGHHLKKLLDFVDDKVDKRKLERMDSDYRKKNDFLDTLLDLADGAEYELTKEEISLLLAVRPNYCGIRNKWSYGGMDNGRTTTPSRQNGKGESGT</sequence>
<organism evidence="11">
    <name type="scientific">Salvia splendens</name>
    <name type="common">Scarlet sage</name>
    <dbReference type="NCBI Taxonomy" id="180675"/>
    <lineage>
        <taxon>Eukaryota</taxon>
        <taxon>Viridiplantae</taxon>
        <taxon>Streptophyta</taxon>
        <taxon>Embryophyta</taxon>
        <taxon>Tracheophyta</taxon>
        <taxon>Spermatophyta</taxon>
        <taxon>Magnoliopsida</taxon>
        <taxon>eudicotyledons</taxon>
        <taxon>Gunneridae</taxon>
        <taxon>Pentapetalae</taxon>
        <taxon>asterids</taxon>
        <taxon>lamiids</taxon>
        <taxon>Lamiales</taxon>
        <taxon>Lamiaceae</taxon>
        <taxon>Nepetoideae</taxon>
        <taxon>Mentheae</taxon>
        <taxon>Salviinae</taxon>
        <taxon>Salvia</taxon>
        <taxon>Salvia subgen. Calosphace</taxon>
        <taxon>core Calosphace</taxon>
    </lineage>
</organism>
<dbReference type="GO" id="GO:0020037">
    <property type="term" value="F:heme binding"/>
    <property type="evidence" value="ECO:0007669"/>
    <property type="project" value="InterPro"/>
</dbReference>
<feature type="region of interest" description="Disordered" evidence="9">
    <location>
        <begin position="316"/>
        <end position="335"/>
    </location>
</feature>
<dbReference type="EMBL" id="PNBA02000013">
    <property type="protein sequence ID" value="KAG6402745.1"/>
    <property type="molecule type" value="Genomic_DNA"/>
</dbReference>
<evidence type="ECO:0000256" key="7">
    <source>
        <dbReference type="ARBA" id="ARBA00023004"/>
    </source>
</evidence>
<evidence type="ECO:0000256" key="3">
    <source>
        <dbReference type="ARBA" id="ARBA00010617"/>
    </source>
</evidence>
<keyword evidence="10" id="KW-0732">Signal</keyword>
<keyword evidence="6" id="KW-0560">Oxidoreductase</keyword>
<proteinExistence type="inferred from homology"/>
<evidence type="ECO:0000256" key="2">
    <source>
        <dbReference type="ARBA" id="ARBA00004167"/>
    </source>
</evidence>
<dbReference type="Pfam" id="PF00067">
    <property type="entry name" value="p450"/>
    <property type="match status" value="1"/>
</dbReference>
<dbReference type="InterPro" id="IPR036396">
    <property type="entry name" value="Cyt_P450_sf"/>
</dbReference>
<evidence type="ECO:0000313" key="12">
    <source>
        <dbReference type="Proteomes" id="UP000298416"/>
    </source>
</evidence>
<dbReference type="InterPro" id="IPR002401">
    <property type="entry name" value="Cyt_P450_E_grp-I"/>
</dbReference>
<evidence type="ECO:0000256" key="8">
    <source>
        <dbReference type="ARBA" id="ARBA00023033"/>
    </source>
</evidence>
<dbReference type="Gene3D" id="1.10.630.10">
    <property type="entry name" value="Cytochrome P450"/>
    <property type="match status" value="1"/>
</dbReference>
<keyword evidence="8" id="KW-0503">Monooxygenase</keyword>
<dbReference type="PANTHER" id="PTHR47950">
    <property type="entry name" value="CYTOCHROME P450, FAMILY 76, SUBFAMILY C, POLYPEPTIDE 5-RELATED"/>
    <property type="match status" value="1"/>
</dbReference>
<dbReference type="PRINTS" id="PR00463">
    <property type="entry name" value="EP450I"/>
</dbReference>
<comment type="similarity">
    <text evidence="3">Belongs to the cytochrome P450 family.</text>
</comment>
<dbReference type="GO" id="GO:0016020">
    <property type="term" value="C:membrane"/>
    <property type="evidence" value="ECO:0007669"/>
    <property type="project" value="UniProtKB-SubCell"/>
</dbReference>
<comment type="subcellular location">
    <subcellularLocation>
        <location evidence="2">Membrane</location>
        <topology evidence="2">Single-pass membrane protein</topology>
    </subcellularLocation>
</comment>
<evidence type="ECO:0000313" key="11">
    <source>
        <dbReference type="EMBL" id="KAG6402745.1"/>
    </source>
</evidence>
<keyword evidence="4" id="KW-0349">Heme</keyword>
<reference evidence="11" key="1">
    <citation type="submission" date="2018-01" db="EMBL/GenBank/DDBJ databases">
        <authorList>
            <person name="Mao J.F."/>
        </authorList>
    </citation>
    <scope>NUCLEOTIDE SEQUENCE</scope>
    <source>
        <strain evidence="11">Huo1</strain>
        <tissue evidence="11">Leaf</tissue>
    </source>
</reference>
<evidence type="ECO:0000256" key="10">
    <source>
        <dbReference type="SAM" id="SignalP"/>
    </source>
</evidence>
<dbReference type="AlphaFoldDB" id="A0A8X8WX99"/>
<keyword evidence="12" id="KW-1185">Reference proteome</keyword>
<protein>
    <recommendedName>
        <fullName evidence="13">Cytochrome P450</fullName>
    </recommendedName>
</protein>
<dbReference type="GO" id="GO:0016712">
    <property type="term" value="F:oxidoreductase activity, acting on paired donors, with incorporation or reduction of molecular oxygen, reduced flavin or flavoprotein as one donor, and incorporation of one atom of oxygen"/>
    <property type="evidence" value="ECO:0007669"/>
    <property type="project" value="UniProtKB-ARBA"/>
</dbReference>
<evidence type="ECO:0000256" key="6">
    <source>
        <dbReference type="ARBA" id="ARBA00023002"/>
    </source>
</evidence>
<evidence type="ECO:0000256" key="1">
    <source>
        <dbReference type="ARBA" id="ARBA00001971"/>
    </source>
</evidence>
<dbReference type="GO" id="GO:0005506">
    <property type="term" value="F:iron ion binding"/>
    <property type="evidence" value="ECO:0007669"/>
    <property type="project" value="InterPro"/>
</dbReference>
<keyword evidence="5" id="KW-0479">Metal-binding</keyword>
<evidence type="ECO:0000256" key="4">
    <source>
        <dbReference type="ARBA" id="ARBA00022617"/>
    </source>
</evidence>
<feature type="compositionally biased region" description="Polar residues" evidence="9">
    <location>
        <begin position="319"/>
        <end position="335"/>
    </location>
</feature>
<feature type="signal peptide" evidence="10">
    <location>
        <begin position="1"/>
        <end position="18"/>
    </location>
</feature>
<comment type="cofactor">
    <cofactor evidence="1">
        <name>heme</name>
        <dbReference type="ChEBI" id="CHEBI:30413"/>
    </cofactor>
</comment>
<evidence type="ECO:0000256" key="9">
    <source>
        <dbReference type="SAM" id="MobiDB-lite"/>
    </source>
</evidence>
<evidence type="ECO:0000256" key="5">
    <source>
        <dbReference type="ARBA" id="ARBA00022723"/>
    </source>
</evidence>
<dbReference type="InterPro" id="IPR001128">
    <property type="entry name" value="Cyt_P450"/>
</dbReference>
<comment type="caution">
    <text evidence="11">The sequence shown here is derived from an EMBL/GenBank/DDBJ whole genome shotgun (WGS) entry which is preliminary data.</text>
</comment>
<feature type="chain" id="PRO_5036505766" description="Cytochrome P450" evidence="10">
    <location>
        <begin position="19"/>
        <end position="335"/>
    </location>
</feature>
<gene>
    <name evidence="11" type="ORF">SASPL_134956</name>
</gene>
<dbReference type="GO" id="GO:0016114">
    <property type="term" value="P:terpenoid biosynthetic process"/>
    <property type="evidence" value="ECO:0007669"/>
    <property type="project" value="UniProtKB-ARBA"/>
</dbReference>
<reference evidence="11" key="2">
    <citation type="submission" date="2020-08" db="EMBL/GenBank/DDBJ databases">
        <title>Plant Genome Project.</title>
        <authorList>
            <person name="Zhang R.-G."/>
        </authorList>
    </citation>
    <scope>NUCLEOTIDE SEQUENCE</scope>
    <source>
        <strain evidence="11">Huo1</strain>
        <tissue evidence="11">Leaf</tissue>
    </source>
</reference>
<name>A0A8X8WX99_SALSN</name>
<dbReference type="Proteomes" id="UP000298416">
    <property type="component" value="Unassembled WGS sequence"/>
</dbReference>